<keyword evidence="3" id="KW-1185">Reference proteome</keyword>
<evidence type="ECO:0000313" key="3">
    <source>
        <dbReference type="Proteomes" id="UP001155483"/>
    </source>
</evidence>
<proteinExistence type="predicted"/>
<dbReference type="RefSeq" id="WP_279296559.1">
    <property type="nucleotide sequence ID" value="NZ_JAOTIF010000004.1"/>
</dbReference>
<dbReference type="Proteomes" id="UP001155483">
    <property type="component" value="Unassembled WGS sequence"/>
</dbReference>
<evidence type="ECO:0000313" key="2">
    <source>
        <dbReference type="EMBL" id="MCU7549118.1"/>
    </source>
</evidence>
<keyword evidence="1" id="KW-0472">Membrane</keyword>
<feature type="transmembrane region" description="Helical" evidence="1">
    <location>
        <begin position="32"/>
        <end position="50"/>
    </location>
</feature>
<feature type="transmembrane region" description="Helical" evidence="1">
    <location>
        <begin position="57"/>
        <end position="78"/>
    </location>
</feature>
<dbReference type="EMBL" id="JAOTIF010000004">
    <property type="protein sequence ID" value="MCU7549118.1"/>
    <property type="molecule type" value="Genomic_DNA"/>
</dbReference>
<organism evidence="2 3">
    <name type="scientific">Paraflavisolibacter caeni</name>
    <dbReference type="NCBI Taxonomy" id="2982496"/>
    <lineage>
        <taxon>Bacteria</taxon>
        <taxon>Pseudomonadati</taxon>
        <taxon>Bacteroidota</taxon>
        <taxon>Chitinophagia</taxon>
        <taxon>Chitinophagales</taxon>
        <taxon>Chitinophagaceae</taxon>
        <taxon>Paraflavisolibacter</taxon>
    </lineage>
</organism>
<keyword evidence="1" id="KW-0812">Transmembrane</keyword>
<dbReference type="PANTHER" id="PTHR37309">
    <property type="entry name" value="SLR0284 PROTEIN"/>
    <property type="match status" value="1"/>
</dbReference>
<reference evidence="2" key="1">
    <citation type="submission" date="2022-09" db="EMBL/GenBank/DDBJ databases">
        <authorList>
            <person name="Yuan C."/>
            <person name="Ke Z."/>
        </authorList>
    </citation>
    <scope>NUCLEOTIDE SEQUENCE</scope>
    <source>
        <strain evidence="2">LB-8</strain>
    </source>
</reference>
<dbReference type="InterPro" id="IPR007165">
    <property type="entry name" value="Phage_holin_4_2"/>
</dbReference>
<comment type="caution">
    <text evidence="2">The sequence shown here is derived from an EMBL/GenBank/DDBJ whole genome shotgun (WGS) entry which is preliminary data.</text>
</comment>
<gene>
    <name evidence="2" type="ORF">OCK74_08325</name>
</gene>
<name>A0A9X2XNM2_9BACT</name>
<dbReference type="AlphaFoldDB" id="A0A9X2XNM2"/>
<reference evidence="2" key="2">
    <citation type="submission" date="2023-04" db="EMBL/GenBank/DDBJ databases">
        <title>Paracnuella aquatica gen. nov., sp. nov., a member of the family Chitinophagaceae isolated from a hot spring.</title>
        <authorList>
            <person name="Wang C."/>
        </authorList>
    </citation>
    <scope>NUCLEOTIDE SEQUENCE</scope>
    <source>
        <strain evidence="2">LB-8</strain>
    </source>
</reference>
<feature type="transmembrane region" description="Helical" evidence="1">
    <location>
        <begin position="90"/>
        <end position="110"/>
    </location>
</feature>
<keyword evidence="1" id="KW-1133">Transmembrane helix</keyword>
<accession>A0A9X2XNM2</accession>
<protein>
    <submittedName>
        <fullName evidence="2">Phage holin family protein</fullName>
    </submittedName>
</protein>
<dbReference type="PANTHER" id="PTHR37309:SF1">
    <property type="entry name" value="SLR0284 PROTEIN"/>
    <property type="match status" value="1"/>
</dbReference>
<sequence length="111" mass="12111">MGFILELLFNAFVLLMLSRIISSVHVKDYGTAVGVALVIAILNATIGAILRFPLNLFTLFLLSFLIRLFVTAIMIKIADAFFSGFEVKSFTTAFIMAVILALAGALFSFIV</sequence>
<evidence type="ECO:0000256" key="1">
    <source>
        <dbReference type="SAM" id="Phobius"/>
    </source>
</evidence>
<feature type="transmembrane region" description="Helical" evidence="1">
    <location>
        <begin position="7"/>
        <end position="26"/>
    </location>
</feature>
<dbReference type="Pfam" id="PF04020">
    <property type="entry name" value="Phage_holin_4_2"/>
    <property type="match status" value="1"/>
</dbReference>